<keyword evidence="4" id="KW-1185">Reference proteome</keyword>
<dbReference type="AlphaFoldDB" id="A0A226EF80"/>
<feature type="signal peptide" evidence="2">
    <location>
        <begin position="1"/>
        <end position="22"/>
    </location>
</feature>
<evidence type="ECO:0000256" key="1">
    <source>
        <dbReference type="SAM" id="Phobius"/>
    </source>
</evidence>
<keyword evidence="2" id="KW-0732">Signal</keyword>
<sequence>MIRKIGFLVLPLFCCGIDLVNGRKIVVSGASSKSGEDGIDPDSFQMMLNHFQNENLRYHLHACECSGNNKSANAESLDCSRQASSEWEPPNCLMPEKPGGLKSFILKMHEGNTSFCPLDNFTSILVSLGGSPNDQYSPKILDENGTLQIFDDIFGLSPPRKIKKSGYCIIRKKGTIIFNICTHDVPEAVDPSSSKSSSSPTSASSPIANISNYVKKCCNFDQIMDGNNPNNCITVTNKTQWWYPIYYRDGHRLRLHHSHELPNPTIVYGFPTCSSYIIESFRDNKFPNLQENGDVILVDEKAVAPKKKHTPILAGQFCIDGIYIKHLSPNDVHEDELEMMQRGDKDKDNQEEEQIYTYSGSEWHQGIIVCTPEDGNKHAESPSFLYPLYAAVNHTAALFLLLTAVVYILLWSHHNIHGWLQFSYVVSLFFAFSFLAIIQVWSQVFIDHWPRLCYNLGNRKYYRTLYNNSNLYFL</sequence>
<accession>A0A226EF80</accession>
<dbReference type="EMBL" id="LNIX01000004">
    <property type="protein sequence ID" value="OXA55734.1"/>
    <property type="molecule type" value="Genomic_DNA"/>
</dbReference>
<dbReference type="OrthoDB" id="6134459at2759"/>
<keyword evidence="1" id="KW-1133">Transmembrane helix</keyword>
<dbReference type="PANTHER" id="PTHR46953:SF1">
    <property type="entry name" value="G-PROTEIN COUPLED RECEPTOR MTH-LIKE 1-RELATED"/>
    <property type="match status" value="1"/>
</dbReference>
<evidence type="ECO:0000313" key="3">
    <source>
        <dbReference type="EMBL" id="OXA55734.1"/>
    </source>
</evidence>
<feature type="chain" id="PRO_5012262805" evidence="2">
    <location>
        <begin position="23"/>
        <end position="474"/>
    </location>
</feature>
<proteinExistence type="predicted"/>
<comment type="caution">
    <text evidence="3">The sequence shown here is derived from an EMBL/GenBank/DDBJ whole genome shotgun (WGS) entry which is preliminary data.</text>
</comment>
<evidence type="ECO:0000256" key="2">
    <source>
        <dbReference type="SAM" id="SignalP"/>
    </source>
</evidence>
<feature type="transmembrane region" description="Helical" evidence="1">
    <location>
        <begin position="422"/>
        <end position="442"/>
    </location>
</feature>
<keyword evidence="1" id="KW-0812">Transmembrane</keyword>
<dbReference type="InterPro" id="IPR052808">
    <property type="entry name" value="GPCR_Mth-like"/>
</dbReference>
<gene>
    <name evidence="3" type="ORF">Fcan01_09276</name>
</gene>
<name>A0A226EF80_FOLCA</name>
<keyword evidence="1" id="KW-0472">Membrane</keyword>
<protein>
    <submittedName>
        <fullName evidence="3">Uncharacterized protein</fullName>
    </submittedName>
</protein>
<reference evidence="3 4" key="1">
    <citation type="submission" date="2015-12" db="EMBL/GenBank/DDBJ databases">
        <title>The genome of Folsomia candida.</title>
        <authorList>
            <person name="Faddeeva A."/>
            <person name="Derks M.F."/>
            <person name="Anvar Y."/>
            <person name="Smit S."/>
            <person name="Van Straalen N."/>
            <person name="Roelofs D."/>
        </authorList>
    </citation>
    <scope>NUCLEOTIDE SEQUENCE [LARGE SCALE GENOMIC DNA]</scope>
    <source>
        <strain evidence="3 4">VU population</strain>
        <tissue evidence="3">Whole body</tissue>
    </source>
</reference>
<evidence type="ECO:0000313" key="4">
    <source>
        <dbReference type="Proteomes" id="UP000198287"/>
    </source>
</evidence>
<organism evidence="3 4">
    <name type="scientific">Folsomia candida</name>
    <name type="common">Springtail</name>
    <dbReference type="NCBI Taxonomy" id="158441"/>
    <lineage>
        <taxon>Eukaryota</taxon>
        <taxon>Metazoa</taxon>
        <taxon>Ecdysozoa</taxon>
        <taxon>Arthropoda</taxon>
        <taxon>Hexapoda</taxon>
        <taxon>Collembola</taxon>
        <taxon>Entomobryomorpha</taxon>
        <taxon>Isotomoidea</taxon>
        <taxon>Isotomidae</taxon>
        <taxon>Proisotominae</taxon>
        <taxon>Folsomia</taxon>
    </lineage>
</organism>
<feature type="transmembrane region" description="Helical" evidence="1">
    <location>
        <begin position="386"/>
        <end position="410"/>
    </location>
</feature>
<dbReference type="Proteomes" id="UP000198287">
    <property type="component" value="Unassembled WGS sequence"/>
</dbReference>
<dbReference type="PANTHER" id="PTHR46953">
    <property type="entry name" value="G-PROTEIN COUPLED RECEPTOR MTH-LIKE 1-RELATED"/>
    <property type="match status" value="1"/>
</dbReference>